<protein>
    <recommendedName>
        <fullName evidence="4">ASST-domain-containing protein</fullName>
    </recommendedName>
</protein>
<dbReference type="GeneID" id="89932502"/>
<dbReference type="EMBL" id="JAVRRT010000034">
    <property type="protein sequence ID" value="KAK5162811.1"/>
    <property type="molecule type" value="Genomic_DNA"/>
</dbReference>
<evidence type="ECO:0000313" key="2">
    <source>
        <dbReference type="EMBL" id="KAK5162811.1"/>
    </source>
</evidence>
<dbReference type="AlphaFoldDB" id="A0AAV9NTV5"/>
<dbReference type="Proteomes" id="UP001337655">
    <property type="component" value="Unassembled WGS sequence"/>
</dbReference>
<evidence type="ECO:0008006" key="4">
    <source>
        <dbReference type="Google" id="ProtNLM"/>
    </source>
</evidence>
<dbReference type="Pfam" id="PF14269">
    <property type="entry name" value="Arylsulfotran_2"/>
    <property type="match status" value="1"/>
</dbReference>
<proteinExistence type="predicted"/>
<evidence type="ECO:0000256" key="1">
    <source>
        <dbReference type="SAM" id="Phobius"/>
    </source>
</evidence>
<organism evidence="2 3">
    <name type="scientific">Saxophila tyrrhenica</name>
    <dbReference type="NCBI Taxonomy" id="1690608"/>
    <lineage>
        <taxon>Eukaryota</taxon>
        <taxon>Fungi</taxon>
        <taxon>Dikarya</taxon>
        <taxon>Ascomycota</taxon>
        <taxon>Pezizomycotina</taxon>
        <taxon>Dothideomycetes</taxon>
        <taxon>Dothideomycetidae</taxon>
        <taxon>Mycosphaerellales</taxon>
        <taxon>Extremaceae</taxon>
        <taxon>Saxophila</taxon>
    </lineage>
</organism>
<dbReference type="RefSeq" id="XP_064653443.1">
    <property type="nucleotide sequence ID" value="XM_064808394.1"/>
</dbReference>
<keyword evidence="1" id="KW-1133">Transmembrane helix</keyword>
<accession>A0AAV9NTV5</accession>
<dbReference type="PANTHER" id="PTHR35340:SF5">
    <property type="entry name" value="ASST-DOMAIN-CONTAINING PROTEIN"/>
    <property type="match status" value="1"/>
</dbReference>
<gene>
    <name evidence="2" type="ORF">LTR77_011183</name>
</gene>
<dbReference type="PANTHER" id="PTHR35340">
    <property type="entry name" value="PQQ ENZYME REPEAT PROTEIN-RELATED"/>
    <property type="match status" value="1"/>
</dbReference>
<reference evidence="2 3" key="1">
    <citation type="submission" date="2023-08" db="EMBL/GenBank/DDBJ databases">
        <title>Black Yeasts Isolated from many extreme environments.</title>
        <authorList>
            <person name="Coleine C."/>
            <person name="Stajich J.E."/>
            <person name="Selbmann L."/>
        </authorList>
    </citation>
    <scope>NUCLEOTIDE SEQUENCE [LARGE SCALE GENOMIC DNA]</scope>
    <source>
        <strain evidence="2 3">CCFEE 5935</strain>
    </source>
</reference>
<keyword evidence="1" id="KW-0472">Membrane</keyword>
<feature type="transmembrane region" description="Helical" evidence="1">
    <location>
        <begin position="556"/>
        <end position="576"/>
    </location>
</feature>
<sequence>MPALSFHHRLRRLVRPVLVSAAVLLTLLLCLRFVAVPLLVLLHPPLDLWFYDHSVYGLYPQQYYHSFHIASPAARRPRWNHVCAEESRNGLVLLDLHGSQVKDSGPVVLDLAGNLIWTNASFGGENPHAMNAKVQEYKEEQYLTFWAGDDYDHGHCYMLDNEFNLAYNVSAVGDRLWADPHECKITSDNTALLIAYNHTSADTSNTNVADLGPYIVDAIIQEVDVESGELLFQWRASDHFADDNEYLKTSYDAPFARHSKKYRDYFHMNSVDKLANGDLLVSIRHTHSFMRIEKDTGDILWAFGGTSTDFKDLSNGEADFKWQHDARWIDEGRGLLGLFDNALSENSWYDAPYSLGKIIHLDTENRTAELVHSYHSLEKAKSTSQGSFQFIPSRGSEEQDQVFIGWGSVPAFTIHDAKTEELLCETHYAPSLFQYYEFAKSYRTVRAPREWTATPAAWDPNAVAEGGRVYVSWNGGMTVRWWVLQRIHRHARGDELRDEDWEDVETVERDGFETAFELAAGGNTLYRIAALDASKNTIRFSNTFWNPGSWFRIPSWVSFSLGVGVVLLMFAGAMRWRQVMFWIKGRRRGIGLYTQIPNEEAWENHDQDDAASLATLGRR</sequence>
<keyword evidence="3" id="KW-1185">Reference proteome</keyword>
<keyword evidence="1" id="KW-0812">Transmembrane</keyword>
<dbReference type="InterPro" id="IPR053143">
    <property type="entry name" value="Arylsulfate_ST"/>
</dbReference>
<comment type="caution">
    <text evidence="2">The sequence shown here is derived from an EMBL/GenBank/DDBJ whole genome shotgun (WGS) entry which is preliminary data.</text>
</comment>
<name>A0AAV9NTV5_9PEZI</name>
<evidence type="ECO:0000313" key="3">
    <source>
        <dbReference type="Proteomes" id="UP001337655"/>
    </source>
</evidence>
<dbReference type="InterPro" id="IPR039535">
    <property type="entry name" value="ASST-like"/>
</dbReference>